<evidence type="ECO:0000256" key="1">
    <source>
        <dbReference type="ARBA" id="ARBA00022723"/>
    </source>
</evidence>
<feature type="region of interest" description="Disordered" evidence="4">
    <location>
        <begin position="1"/>
        <end position="27"/>
    </location>
</feature>
<dbReference type="SUPFAM" id="SSF49899">
    <property type="entry name" value="Concanavalin A-like lectins/glucanases"/>
    <property type="match status" value="1"/>
</dbReference>
<evidence type="ECO:0000256" key="3">
    <source>
        <dbReference type="ARBA" id="ARBA00022833"/>
    </source>
</evidence>
<dbReference type="PRINTS" id="PR01407">
    <property type="entry name" value="BUTYPHLNCDUF"/>
</dbReference>
<dbReference type="InterPro" id="IPR006574">
    <property type="entry name" value="PRY"/>
</dbReference>
<evidence type="ECO:0000256" key="4">
    <source>
        <dbReference type="SAM" id="MobiDB-lite"/>
    </source>
</evidence>
<dbReference type="InterPro" id="IPR003879">
    <property type="entry name" value="Butyrophylin_SPRY"/>
</dbReference>
<evidence type="ECO:0000256" key="2">
    <source>
        <dbReference type="ARBA" id="ARBA00022771"/>
    </source>
</evidence>
<evidence type="ECO:0000313" key="7">
    <source>
        <dbReference type="Proteomes" id="UP000327493"/>
    </source>
</evidence>
<dbReference type="EMBL" id="VOFY01000021">
    <property type="protein sequence ID" value="KAA8581657.1"/>
    <property type="molecule type" value="Genomic_DNA"/>
</dbReference>
<feature type="domain" description="B30.2/SPRY" evidence="5">
    <location>
        <begin position="33"/>
        <end position="238"/>
    </location>
</feature>
<evidence type="ECO:0000313" key="6">
    <source>
        <dbReference type="EMBL" id="KAA8581657.1"/>
    </source>
</evidence>
<dbReference type="Pfam" id="PF00622">
    <property type="entry name" value="SPRY"/>
    <property type="match status" value="1"/>
</dbReference>
<evidence type="ECO:0000259" key="5">
    <source>
        <dbReference type="PROSITE" id="PS50188"/>
    </source>
</evidence>
<dbReference type="PANTHER" id="PTHR25465:SF14">
    <property type="entry name" value="E3 UBIQUITIN-PROTEIN LIGASE TRIM65"/>
    <property type="match status" value="1"/>
</dbReference>
<dbReference type="Proteomes" id="UP000327493">
    <property type="component" value="Chromosome 21"/>
</dbReference>
<sequence>MPATNKIISDTRKSDKAKKAKAGNTSTEQIPAYESNIPEPKCRADLIKYWFNISLDDKTANKMLWIGENGAKVARMTDDLTCPVLDRPERYEYSPQVLCREGILGFRGYWEVEFSGWVMVGVAYEQAERRISDVSCGLGENEESWAVGWSGSHYEAWHKGRLIQIMDIPKYSTIGVYLDQPAGILNFYGVEEGKEGEESTGVKEVHILQQIRSSFKQKMIPGFWVGPQSHCLIIKKEE</sequence>
<dbReference type="InterPro" id="IPR003877">
    <property type="entry name" value="SPRY_dom"/>
</dbReference>
<dbReference type="GO" id="GO:0008270">
    <property type="term" value="F:zinc ion binding"/>
    <property type="evidence" value="ECO:0007669"/>
    <property type="project" value="UniProtKB-KW"/>
</dbReference>
<protein>
    <recommendedName>
        <fullName evidence="5">B30.2/SPRY domain-containing protein</fullName>
    </recommendedName>
</protein>
<gene>
    <name evidence="6" type="ORF">FQN60_003238</name>
</gene>
<keyword evidence="1" id="KW-0479">Metal-binding</keyword>
<dbReference type="InterPro" id="IPR051051">
    <property type="entry name" value="E3_ubiq-ligase_TRIM/RNF"/>
</dbReference>
<dbReference type="PANTHER" id="PTHR25465">
    <property type="entry name" value="B-BOX DOMAIN CONTAINING"/>
    <property type="match status" value="1"/>
</dbReference>
<name>A0A5J5CJ36_9PERO</name>
<dbReference type="Pfam" id="PF13765">
    <property type="entry name" value="PRY"/>
    <property type="match status" value="1"/>
</dbReference>
<accession>A0A5J5CJ36</accession>
<reference evidence="6 7" key="1">
    <citation type="submission" date="2019-08" db="EMBL/GenBank/DDBJ databases">
        <title>A chromosome-level genome assembly, high-density linkage maps, and genome scans reveal the genomic architecture of hybrid incompatibilities underlying speciation via character displacement in darters (Percidae: Etheostominae).</title>
        <authorList>
            <person name="Moran R.L."/>
            <person name="Catchen J.M."/>
            <person name="Fuller R.C."/>
        </authorList>
    </citation>
    <scope>NUCLEOTIDE SEQUENCE [LARGE SCALE GENOMIC DNA]</scope>
    <source>
        <strain evidence="6">EspeVRDwgs_2016</strain>
        <tissue evidence="6">Muscle</tissue>
    </source>
</reference>
<dbReference type="Gene3D" id="2.60.120.920">
    <property type="match status" value="1"/>
</dbReference>
<dbReference type="InterPro" id="IPR001870">
    <property type="entry name" value="B30.2/SPRY"/>
</dbReference>
<comment type="caution">
    <text evidence="6">The sequence shown here is derived from an EMBL/GenBank/DDBJ whole genome shotgun (WGS) entry which is preliminary data.</text>
</comment>
<dbReference type="InterPro" id="IPR043136">
    <property type="entry name" value="B30.2/SPRY_sf"/>
</dbReference>
<dbReference type="InterPro" id="IPR013320">
    <property type="entry name" value="ConA-like_dom_sf"/>
</dbReference>
<dbReference type="PROSITE" id="PS50188">
    <property type="entry name" value="B302_SPRY"/>
    <property type="match status" value="1"/>
</dbReference>
<keyword evidence="3" id="KW-0862">Zinc</keyword>
<dbReference type="AlphaFoldDB" id="A0A5J5CJ36"/>
<keyword evidence="7" id="KW-1185">Reference proteome</keyword>
<dbReference type="OrthoDB" id="8908842at2759"/>
<keyword evidence="2" id="KW-0863">Zinc-finger</keyword>
<proteinExistence type="predicted"/>
<organism evidence="6 7">
    <name type="scientific">Etheostoma spectabile</name>
    <name type="common">orangethroat darter</name>
    <dbReference type="NCBI Taxonomy" id="54343"/>
    <lineage>
        <taxon>Eukaryota</taxon>
        <taxon>Metazoa</taxon>
        <taxon>Chordata</taxon>
        <taxon>Craniata</taxon>
        <taxon>Vertebrata</taxon>
        <taxon>Euteleostomi</taxon>
        <taxon>Actinopterygii</taxon>
        <taxon>Neopterygii</taxon>
        <taxon>Teleostei</taxon>
        <taxon>Neoteleostei</taxon>
        <taxon>Acanthomorphata</taxon>
        <taxon>Eupercaria</taxon>
        <taxon>Perciformes</taxon>
        <taxon>Percoidei</taxon>
        <taxon>Percidae</taxon>
        <taxon>Etheostomatinae</taxon>
        <taxon>Etheostoma</taxon>
    </lineage>
</organism>
<dbReference type="GO" id="GO:0005737">
    <property type="term" value="C:cytoplasm"/>
    <property type="evidence" value="ECO:0007669"/>
    <property type="project" value="UniProtKB-ARBA"/>
</dbReference>